<keyword evidence="9" id="KW-0472">Membrane</keyword>
<sequence>MLDIRVLAHLKVFSTVYLQVAGAVLAAYVAWKLGRIIAAPCRSSLRNLPAPPSPSWLYGNLKELTAAEARPLHESWVEQYGHTLTYKGLFNANVLYTVDTRALNHILSHSADYWKPPAARYGLSTVVGKGLVFVEGDQHRQQRRVMNPAFGPAQIRELTDVFVLKAIELADYWKDLISETGEPARVEVIEGLSKMTLDVIGLAGFNYEFDALNVDGKTSELHAAFRVIFGKATNAPSVFSFLRFLFPPLRFIPTPSGRRANRAKAIMRNVGLQLIREKRADITGSASHGEKADEKHVDLESRDLLTLLIKANAGLDIPENQRLSDEDILAQVPTFLVAGHETTSNATAWALYSLAVAPEIQEKLREEAYSLPTENPTMDELQELPYLDAVVRETLRLHAPIPSTLRMAVKDDLIPLNTPFTDVHGQVHDAIKIDKGTTIDVPILQLNTSKVIWGEDAHEFKPDRWEHTPEAAQHVPGVWSNMMTFLGGPRSCIGFRFALVEMKALLFTLIRTFEFELALPKEEIVRQRAAIQRPIVRGEMEKGSQLPMLIKVHKRV</sequence>
<evidence type="ECO:0000256" key="1">
    <source>
        <dbReference type="ARBA" id="ARBA00001971"/>
    </source>
</evidence>
<keyword evidence="9" id="KW-0812">Transmembrane</keyword>
<dbReference type="EMBL" id="JADCUA010000005">
    <property type="protein sequence ID" value="KAH9839879.1"/>
    <property type="molecule type" value="Genomic_DNA"/>
</dbReference>
<dbReference type="PANTHER" id="PTHR24305:SF166">
    <property type="entry name" value="CYTOCHROME P450 12A4, MITOCHONDRIAL-RELATED"/>
    <property type="match status" value="1"/>
</dbReference>
<dbReference type="PRINTS" id="PR00385">
    <property type="entry name" value="P450"/>
</dbReference>
<dbReference type="GeneID" id="72007885"/>
<keyword evidence="4" id="KW-0349">Heme</keyword>
<dbReference type="PANTHER" id="PTHR24305">
    <property type="entry name" value="CYTOCHROME P450"/>
    <property type="match status" value="1"/>
</dbReference>
<keyword evidence="5" id="KW-0479">Metal-binding</keyword>
<keyword evidence="7" id="KW-0408">Iron</keyword>
<dbReference type="Proteomes" id="UP000814176">
    <property type="component" value="Unassembled WGS sequence"/>
</dbReference>
<dbReference type="Gene3D" id="1.10.630.10">
    <property type="entry name" value="Cytochrome P450"/>
    <property type="match status" value="1"/>
</dbReference>
<reference evidence="10 11" key="1">
    <citation type="journal article" date="2021" name="Environ. Microbiol.">
        <title>Gene family expansions and transcriptome signatures uncover fungal adaptations to wood decay.</title>
        <authorList>
            <person name="Hage H."/>
            <person name="Miyauchi S."/>
            <person name="Viragh M."/>
            <person name="Drula E."/>
            <person name="Min B."/>
            <person name="Chaduli D."/>
            <person name="Navarro D."/>
            <person name="Favel A."/>
            <person name="Norest M."/>
            <person name="Lesage-Meessen L."/>
            <person name="Balint B."/>
            <person name="Merenyi Z."/>
            <person name="de Eugenio L."/>
            <person name="Morin E."/>
            <person name="Martinez A.T."/>
            <person name="Baldrian P."/>
            <person name="Stursova M."/>
            <person name="Martinez M.J."/>
            <person name="Novotny C."/>
            <person name="Magnuson J.K."/>
            <person name="Spatafora J.W."/>
            <person name="Maurice S."/>
            <person name="Pangilinan J."/>
            <person name="Andreopoulos W."/>
            <person name="LaButti K."/>
            <person name="Hundley H."/>
            <person name="Na H."/>
            <person name="Kuo A."/>
            <person name="Barry K."/>
            <person name="Lipzen A."/>
            <person name="Henrissat B."/>
            <person name="Riley R."/>
            <person name="Ahrendt S."/>
            <person name="Nagy L.G."/>
            <person name="Grigoriev I.V."/>
            <person name="Martin F."/>
            <person name="Rosso M.N."/>
        </authorList>
    </citation>
    <scope>NUCLEOTIDE SEQUENCE [LARGE SCALE GENOMIC DNA]</scope>
    <source>
        <strain evidence="10 11">CIRM-BRFM 1785</strain>
    </source>
</reference>
<dbReference type="InterPro" id="IPR050121">
    <property type="entry name" value="Cytochrome_P450_monoxygenase"/>
</dbReference>
<evidence type="ECO:0000256" key="2">
    <source>
        <dbReference type="ARBA" id="ARBA00005179"/>
    </source>
</evidence>
<evidence type="ECO:0000256" key="7">
    <source>
        <dbReference type="ARBA" id="ARBA00023004"/>
    </source>
</evidence>
<accession>A0ABQ8KN91</accession>
<dbReference type="Pfam" id="PF00067">
    <property type="entry name" value="p450"/>
    <property type="match status" value="1"/>
</dbReference>
<dbReference type="InterPro" id="IPR036396">
    <property type="entry name" value="Cyt_P450_sf"/>
</dbReference>
<proteinExistence type="inferred from homology"/>
<evidence type="ECO:0000256" key="5">
    <source>
        <dbReference type="ARBA" id="ARBA00022723"/>
    </source>
</evidence>
<dbReference type="PRINTS" id="PR00465">
    <property type="entry name" value="EP450IV"/>
</dbReference>
<keyword evidence="6" id="KW-0560">Oxidoreductase</keyword>
<evidence type="ECO:0000256" key="9">
    <source>
        <dbReference type="SAM" id="Phobius"/>
    </source>
</evidence>
<comment type="caution">
    <text evidence="10">The sequence shown here is derived from an EMBL/GenBank/DDBJ whole genome shotgun (WGS) entry which is preliminary data.</text>
</comment>
<gene>
    <name evidence="10" type="ORF">C8Q71DRAFT_855186</name>
</gene>
<evidence type="ECO:0000256" key="3">
    <source>
        <dbReference type="ARBA" id="ARBA00010617"/>
    </source>
</evidence>
<comment type="pathway">
    <text evidence="2">Secondary metabolite biosynthesis.</text>
</comment>
<comment type="similarity">
    <text evidence="3">Belongs to the cytochrome P450 family.</text>
</comment>
<evidence type="ECO:0000256" key="8">
    <source>
        <dbReference type="ARBA" id="ARBA00023033"/>
    </source>
</evidence>
<keyword evidence="11" id="KW-1185">Reference proteome</keyword>
<evidence type="ECO:0000256" key="4">
    <source>
        <dbReference type="ARBA" id="ARBA00022617"/>
    </source>
</evidence>
<evidence type="ECO:0000256" key="6">
    <source>
        <dbReference type="ARBA" id="ARBA00023002"/>
    </source>
</evidence>
<comment type="cofactor">
    <cofactor evidence="1">
        <name>heme</name>
        <dbReference type="ChEBI" id="CHEBI:30413"/>
    </cofactor>
</comment>
<keyword evidence="9" id="KW-1133">Transmembrane helix</keyword>
<feature type="transmembrane region" description="Helical" evidence="9">
    <location>
        <begin position="12"/>
        <end position="31"/>
    </location>
</feature>
<evidence type="ECO:0000313" key="10">
    <source>
        <dbReference type="EMBL" id="KAH9839879.1"/>
    </source>
</evidence>
<dbReference type="InterPro" id="IPR001128">
    <property type="entry name" value="Cyt_P450"/>
</dbReference>
<name>A0ABQ8KN91_9APHY</name>
<dbReference type="SUPFAM" id="SSF48264">
    <property type="entry name" value="Cytochrome P450"/>
    <property type="match status" value="1"/>
</dbReference>
<dbReference type="CDD" id="cd11069">
    <property type="entry name" value="CYP_FUM15-like"/>
    <property type="match status" value="1"/>
</dbReference>
<keyword evidence="8" id="KW-0503">Monooxygenase</keyword>
<dbReference type="InterPro" id="IPR002403">
    <property type="entry name" value="Cyt_P450_E_grp-IV"/>
</dbReference>
<dbReference type="RefSeq" id="XP_047781529.1">
    <property type="nucleotide sequence ID" value="XM_047927153.1"/>
</dbReference>
<evidence type="ECO:0000313" key="11">
    <source>
        <dbReference type="Proteomes" id="UP000814176"/>
    </source>
</evidence>
<protein>
    <submittedName>
        <fullName evidence="10">Cytochrome P450</fullName>
    </submittedName>
</protein>
<organism evidence="10 11">
    <name type="scientific">Rhodofomes roseus</name>
    <dbReference type="NCBI Taxonomy" id="34475"/>
    <lineage>
        <taxon>Eukaryota</taxon>
        <taxon>Fungi</taxon>
        <taxon>Dikarya</taxon>
        <taxon>Basidiomycota</taxon>
        <taxon>Agaricomycotina</taxon>
        <taxon>Agaricomycetes</taxon>
        <taxon>Polyporales</taxon>
        <taxon>Rhodofomes</taxon>
    </lineage>
</organism>